<dbReference type="GO" id="GO:0005730">
    <property type="term" value="C:nucleolus"/>
    <property type="evidence" value="ECO:0007669"/>
    <property type="project" value="UniProtKB-SubCell"/>
</dbReference>
<protein>
    <recommendedName>
        <fullName evidence="6">Brix domain-containing protein</fullName>
    </recommendedName>
</protein>
<dbReference type="GO" id="GO:0000027">
    <property type="term" value="P:ribosomal large subunit assembly"/>
    <property type="evidence" value="ECO:0007669"/>
    <property type="project" value="TreeGrafter"/>
</dbReference>
<name>A0A7S0VNY4_9CHLO</name>
<evidence type="ECO:0000256" key="1">
    <source>
        <dbReference type="ARBA" id="ARBA00004604"/>
    </source>
</evidence>
<gene>
    <name evidence="7" type="ORF">PPAR00522_LOCUS21075</name>
</gene>
<evidence type="ECO:0000256" key="4">
    <source>
        <dbReference type="ARBA" id="ARBA00023242"/>
    </source>
</evidence>
<proteinExistence type="inferred from homology"/>
<dbReference type="InterPro" id="IPR007109">
    <property type="entry name" value="Brix"/>
</dbReference>
<feature type="region of interest" description="Disordered" evidence="5">
    <location>
        <begin position="1"/>
        <end position="23"/>
    </location>
</feature>
<dbReference type="Pfam" id="PF04427">
    <property type="entry name" value="Brix"/>
    <property type="match status" value="1"/>
</dbReference>
<evidence type="ECO:0000256" key="5">
    <source>
        <dbReference type="SAM" id="MobiDB-lite"/>
    </source>
</evidence>
<comment type="subcellular location">
    <subcellularLocation>
        <location evidence="1">Nucleus</location>
        <location evidence="1">Nucleolus</location>
    </subcellularLocation>
</comment>
<dbReference type="SUPFAM" id="SSF52954">
    <property type="entry name" value="Class II aaRS ABD-related"/>
    <property type="match status" value="1"/>
</dbReference>
<evidence type="ECO:0000313" key="7">
    <source>
        <dbReference type="EMBL" id="CAD8791119.1"/>
    </source>
</evidence>
<keyword evidence="3" id="KW-0690">Ribosome biogenesis</keyword>
<dbReference type="InterPro" id="IPR026532">
    <property type="entry name" value="BRX1"/>
</dbReference>
<reference evidence="7" key="1">
    <citation type="submission" date="2021-01" db="EMBL/GenBank/DDBJ databases">
        <authorList>
            <person name="Corre E."/>
            <person name="Pelletier E."/>
            <person name="Niang G."/>
            <person name="Scheremetjew M."/>
            <person name="Finn R."/>
            <person name="Kale V."/>
            <person name="Holt S."/>
            <person name="Cochrane G."/>
            <person name="Meng A."/>
            <person name="Brown T."/>
            <person name="Cohen L."/>
        </authorList>
    </citation>
    <scope>NUCLEOTIDE SEQUENCE</scope>
    <source>
        <strain evidence="7">SAG 63-3</strain>
    </source>
</reference>
<evidence type="ECO:0000256" key="2">
    <source>
        <dbReference type="ARBA" id="ARBA00006369"/>
    </source>
</evidence>
<comment type="similarity">
    <text evidence="2">Belongs to the BRX1 family.</text>
</comment>
<dbReference type="EMBL" id="HBFM01032194">
    <property type="protein sequence ID" value="CAD8791119.1"/>
    <property type="molecule type" value="Transcribed_RNA"/>
</dbReference>
<accession>A0A7S0VNY4</accession>
<sequence length="262" mass="30072">MTSKRKNRDAQPTQEEPVSKKLQTETEVAPVVSDFKNKERVLILSTRGITYRYRHLMDDIISLIPHSKKESKLDTKSDRGVVNEVAELKNCPSILFFEVRKKQDLYIWMAKSPNGPSVKFHVTNIHTMAETKLSGNHLKGSRPVLSFDANFDKEPHLQVMKEMFTHVFATPKRHHKSKPFFDHVLSFTVADGRIWIRDYQVVVPLEKNKVQLDSMSLVEVGPRMCLNPIKIFASSFGGATIYENTDYVSPNAIRARMKKSKK</sequence>
<organism evidence="7">
    <name type="scientific">Polytomella parva</name>
    <dbReference type="NCBI Taxonomy" id="51329"/>
    <lineage>
        <taxon>Eukaryota</taxon>
        <taxon>Viridiplantae</taxon>
        <taxon>Chlorophyta</taxon>
        <taxon>core chlorophytes</taxon>
        <taxon>Chlorophyceae</taxon>
        <taxon>CS clade</taxon>
        <taxon>Chlamydomonadales</taxon>
        <taxon>Chlamydomonadaceae</taxon>
        <taxon>Polytomella</taxon>
    </lineage>
</organism>
<dbReference type="SMART" id="SM00879">
    <property type="entry name" value="Brix"/>
    <property type="match status" value="1"/>
</dbReference>
<dbReference type="PANTHER" id="PTHR13634">
    <property type="entry name" value="RIBOSOME BIOGENESIS PROTEIN BRIX"/>
    <property type="match status" value="1"/>
</dbReference>
<dbReference type="FunFam" id="3.40.50.10480:FF:000009">
    <property type="entry name" value="Ribosome biogenesis protein, putative"/>
    <property type="match status" value="1"/>
</dbReference>
<dbReference type="GO" id="GO:0019843">
    <property type="term" value="F:rRNA binding"/>
    <property type="evidence" value="ECO:0007669"/>
    <property type="project" value="InterPro"/>
</dbReference>
<dbReference type="PROSITE" id="PS50833">
    <property type="entry name" value="BRIX"/>
    <property type="match status" value="1"/>
</dbReference>
<dbReference type="GO" id="GO:0006364">
    <property type="term" value="P:rRNA processing"/>
    <property type="evidence" value="ECO:0007669"/>
    <property type="project" value="InterPro"/>
</dbReference>
<dbReference type="AlphaFoldDB" id="A0A7S0VNY4"/>
<evidence type="ECO:0000259" key="6">
    <source>
        <dbReference type="PROSITE" id="PS50833"/>
    </source>
</evidence>
<keyword evidence="4" id="KW-0539">Nucleus</keyword>
<evidence type="ECO:0000256" key="3">
    <source>
        <dbReference type="ARBA" id="ARBA00022517"/>
    </source>
</evidence>
<feature type="domain" description="Brix" evidence="6">
    <location>
        <begin position="39"/>
        <end position="237"/>
    </location>
</feature>
<dbReference type="PANTHER" id="PTHR13634:SF0">
    <property type="entry name" value="RIBOSOME BIOGENESIS PROTEIN BRX1 HOMOLOG"/>
    <property type="match status" value="1"/>
</dbReference>